<gene>
    <name evidence="4" type="ORF">VK792_16075</name>
</gene>
<evidence type="ECO:0000256" key="1">
    <source>
        <dbReference type="ARBA" id="ARBA00009477"/>
    </source>
</evidence>
<feature type="coiled-coil region" evidence="2">
    <location>
        <begin position="38"/>
        <end position="114"/>
    </location>
</feature>
<evidence type="ECO:0000313" key="4">
    <source>
        <dbReference type="EMBL" id="MEC3862811.1"/>
    </source>
</evidence>
<dbReference type="RefSeq" id="WP_326298885.1">
    <property type="nucleotide sequence ID" value="NZ_JAYLLH010000029.1"/>
</dbReference>
<sequence>MSCLIEPDQVIRVSTPVAGIVAEVLVDRGDRVSQGQVIARLDTALEEIEVEIAQVRAEDDTEIAALQARIEFLASQAERNEKLARSNAVSQNTAREARLEADLALRELDQARLAKQLAALELAGAKARLDQKVVRSPVDGVVVERLLNPGEYRDGQAHIATVAKMDVLRVEAFVPITYYRDLGIGQPVSILPEPPLDAFRPATIAVIDQVFDAATATVGVRMALPNPDLSLPAGLRCELYFDAALSAESR</sequence>
<accession>A0ABU6HKE2</accession>
<dbReference type="Proteomes" id="UP001348149">
    <property type="component" value="Unassembled WGS sequence"/>
</dbReference>
<keyword evidence="5" id="KW-1185">Reference proteome</keyword>
<dbReference type="PANTHER" id="PTHR30469:SF15">
    <property type="entry name" value="HLYD FAMILY OF SECRETION PROTEINS"/>
    <property type="match status" value="1"/>
</dbReference>
<dbReference type="Gene3D" id="1.10.287.470">
    <property type="entry name" value="Helix hairpin bin"/>
    <property type="match status" value="1"/>
</dbReference>
<dbReference type="EMBL" id="JAYLLH010000029">
    <property type="protein sequence ID" value="MEC3862811.1"/>
    <property type="molecule type" value="Genomic_DNA"/>
</dbReference>
<evidence type="ECO:0000313" key="5">
    <source>
        <dbReference type="Proteomes" id="UP001348149"/>
    </source>
</evidence>
<comment type="caution">
    <text evidence="4">The sequence shown here is derived from an EMBL/GenBank/DDBJ whole genome shotgun (WGS) entry which is preliminary data.</text>
</comment>
<evidence type="ECO:0000256" key="2">
    <source>
        <dbReference type="SAM" id="Coils"/>
    </source>
</evidence>
<dbReference type="InterPro" id="IPR006143">
    <property type="entry name" value="RND_pump_MFP"/>
</dbReference>
<protein>
    <submittedName>
        <fullName evidence="4">Efflux RND transporter periplasmic adaptor subunit</fullName>
    </submittedName>
</protein>
<reference evidence="4 5" key="1">
    <citation type="submission" date="2024-01" db="EMBL/GenBank/DDBJ databases">
        <title>Mesobacterium rodlantinim sp. nov., isolated from shallow sea hydrothermal systems off Kueishantao Island.</title>
        <authorList>
            <person name="Su Z."/>
            <person name="Tang K."/>
        </authorList>
    </citation>
    <scope>NUCLEOTIDE SEQUENCE [LARGE SCALE GENOMIC DNA]</scope>
    <source>
        <strain evidence="4 5">TK19101</strain>
    </source>
</reference>
<dbReference type="NCBIfam" id="TIGR01730">
    <property type="entry name" value="RND_mfp"/>
    <property type="match status" value="1"/>
</dbReference>
<dbReference type="PANTHER" id="PTHR30469">
    <property type="entry name" value="MULTIDRUG RESISTANCE PROTEIN MDTA"/>
    <property type="match status" value="1"/>
</dbReference>
<dbReference type="Gene3D" id="2.40.30.170">
    <property type="match status" value="1"/>
</dbReference>
<keyword evidence="2" id="KW-0175">Coiled coil</keyword>
<organism evidence="4 5">
    <name type="scientific">Mesobacterium hydrothermale</name>
    <dbReference type="NCBI Taxonomy" id="3111907"/>
    <lineage>
        <taxon>Bacteria</taxon>
        <taxon>Pseudomonadati</taxon>
        <taxon>Pseudomonadota</taxon>
        <taxon>Alphaproteobacteria</taxon>
        <taxon>Rhodobacterales</taxon>
        <taxon>Roseobacteraceae</taxon>
        <taxon>Mesobacterium</taxon>
    </lineage>
</organism>
<dbReference type="SUPFAM" id="SSF111369">
    <property type="entry name" value="HlyD-like secretion proteins"/>
    <property type="match status" value="1"/>
</dbReference>
<proteinExistence type="inferred from homology"/>
<dbReference type="Gene3D" id="2.40.50.100">
    <property type="match status" value="1"/>
</dbReference>
<evidence type="ECO:0000259" key="3">
    <source>
        <dbReference type="Pfam" id="PF25973"/>
    </source>
</evidence>
<name>A0ABU6HKE2_9RHOB</name>
<feature type="domain" description="CzcB-like barrel-sandwich hybrid" evidence="3">
    <location>
        <begin position="10"/>
        <end position="163"/>
    </location>
</feature>
<dbReference type="InterPro" id="IPR058647">
    <property type="entry name" value="BSH_CzcB-like"/>
</dbReference>
<comment type="similarity">
    <text evidence="1">Belongs to the membrane fusion protein (MFP) (TC 8.A.1) family.</text>
</comment>
<dbReference type="Pfam" id="PF25973">
    <property type="entry name" value="BSH_CzcB"/>
    <property type="match status" value="1"/>
</dbReference>